<evidence type="ECO:0000313" key="3">
    <source>
        <dbReference type="EMBL" id="CAG8365810.1"/>
    </source>
</evidence>
<evidence type="ECO:0000313" key="4">
    <source>
        <dbReference type="Proteomes" id="UP001152649"/>
    </source>
</evidence>
<dbReference type="InterPro" id="IPR011990">
    <property type="entry name" value="TPR-like_helical_dom_sf"/>
</dbReference>
<dbReference type="GO" id="GO:0045048">
    <property type="term" value="P:protein insertion into ER membrane"/>
    <property type="evidence" value="ECO:0007669"/>
    <property type="project" value="InterPro"/>
</dbReference>
<comment type="caution">
    <text evidence="3">The sequence shown here is derived from an EMBL/GenBank/DDBJ whole genome shotgun (WGS) entry which is preliminary data.</text>
</comment>
<protein>
    <recommendedName>
        <fullName evidence="5">DUF410 domain protein</fullName>
    </recommendedName>
</protein>
<feature type="region of interest" description="Disordered" evidence="2">
    <location>
        <begin position="379"/>
        <end position="402"/>
    </location>
</feature>
<sequence>MYGRGNDGTSVPTKSQLSPLRLSNCRLAFFFLGITDSRGFNMSSRIDKVIARQREKIADGAYYEAHQQLRVIAVRYIKQSNYDAAAEILAGGAKELLKAGSQQGASASGGDLAIMLVNEVYNKAEWEIKGSDDAESRSRKSEYCAFTFCSRCLRRVATLDSDERLIELLWEFPSDEPTRKRYIQEIMAWSGKFGPLERGDPELHHAAGSVYAEDNEPYDAEKHLILGTSESAETLAKLEFEWYTVDEPHTAAIYASRAVFPYLLTGNLRSANKALLIFTSKLSAAHPQLGVQDVSSSSSDARVFPALPLVNFISLLLLTIQRGSADLFRNLTAHYAAQIKEVGLWDDALAQIGEQYFAIKIPRQGNPLMDMMSGMLFGGGNAGKQPSRAKKVEAPPASMELD</sequence>
<dbReference type="PANTHER" id="PTHR12875:SF0">
    <property type="entry name" value="GOLGI TO ER TRAFFIC PROTEIN 4 HOMOLOG"/>
    <property type="match status" value="1"/>
</dbReference>
<accession>A0A9W4J2G9</accession>
<organism evidence="3 4">
    <name type="scientific">Penicillium salamii</name>
    <dbReference type="NCBI Taxonomy" id="1612424"/>
    <lineage>
        <taxon>Eukaryota</taxon>
        <taxon>Fungi</taxon>
        <taxon>Dikarya</taxon>
        <taxon>Ascomycota</taxon>
        <taxon>Pezizomycotina</taxon>
        <taxon>Eurotiomycetes</taxon>
        <taxon>Eurotiomycetidae</taxon>
        <taxon>Eurotiales</taxon>
        <taxon>Aspergillaceae</taxon>
        <taxon>Penicillium</taxon>
    </lineage>
</organism>
<evidence type="ECO:0000256" key="1">
    <source>
        <dbReference type="ARBA" id="ARBA00005351"/>
    </source>
</evidence>
<dbReference type="GO" id="GO:0072380">
    <property type="term" value="C:TRC complex"/>
    <property type="evidence" value="ECO:0007669"/>
    <property type="project" value="TreeGrafter"/>
</dbReference>
<keyword evidence="4" id="KW-1185">Reference proteome</keyword>
<reference evidence="3" key="1">
    <citation type="submission" date="2021-07" db="EMBL/GenBank/DDBJ databases">
        <authorList>
            <person name="Branca A.L. A."/>
        </authorList>
    </citation>
    <scope>NUCLEOTIDE SEQUENCE</scope>
</reference>
<dbReference type="OrthoDB" id="8922241at2759"/>
<dbReference type="Proteomes" id="UP001152649">
    <property type="component" value="Unassembled WGS sequence"/>
</dbReference>
<gene>
    <name evidence="3" type="ORF">PSALAMII_LOCUS4229</name>
</gene>
<dbReference type="Pfam" id="PF04190">
    <property type="entry name" value="GET4"/>
    <property type="match status" value="1"/>
</dbReference>
<name>A0A9W4J2G9_9EURO</name>
<dbReference type="Gene3D" id="1.25.40.10">
    <property type="entry name" value="Tetratricopeptide repeat domain"/>
    <property type="match status" value="1"/>
</dbReference>
<dbReference type="InterPro" id="IPR007317">
    <property type="entry name" value="GET4"/>
</dbReference>
<dbReference type="AlphaFoldDB" id="A0A9W4J2G9"/>
<dbReference type="EMBL" id="CAJVPG010000166">
    <property type="protein sequence ID" value="CAG8365810.1"/>
    <property type="molecule type" value="Genomic_DNA"/>
</dbReference>
<dbReference type="PANTHER" id="PTHR12875">
    <property type="entry name" value="GOLGI TO ER TRAFFIC PROTEIN 4 HOMOLOG"/>
    <property type="match status" value="1"/>
</dbReference>
<comment type="similarity">
    <text evidence="1">Belongs to the GET4 family.</text>
</comment>
<evidence type="ECO:0008006" key="5">
    <source>
        <dbReference type="Google" id="ProtNLM"/>
    </source>
</evidence>
<proteinExistence type="inferred from homology"/>
<evidence type="ECO:0000256" key="2">
    <source>
        <dbReference type="SAM" id="MobiDB-lite"/>
    </source>
</evidence>